<gene>
    <name evidence="1" type="ORF">J2W84_001268</name>
</gene>
<protein>
    <recommendedName>
        <fullName evidence="3">Outer membrane protein beta-barrel domain-containing protein</fullName>
    </recommendedName>
</protein>
<organism evidence="1 2">
    <name type="scientific">Dyadobacter fermentans</name>
    <dbReference type="NCBI Taxonomy" id="94254"/>
    <lineage>
        <taxon>Bacteria</taxon>
        <taxon>Pseudomonadati</taxon>
        <taxon>Bacteroidota</taxon>
        <taxon>Cytophagia</taxon>
        <taxon>Cytophagales</taxon>
        <taxon>Spirosomataceae</taxon>
        <taxon>Dyadobacter</taxon>
    </lineage>
</organism>
<sequence>MDISLGAGLGYQSKIGLGVGFRYVAGLSKVGDFSSEEINPDFKNSVIQGSLFWVIPIVKE</sequence>
<reference evidence="1 2" key="1">
    <citation type="submission" date="2023-07" db="EMBL/GenBank/DDBJ databases">
        <title>Sorghum-associated microbial communities from plants grown in Nebraska, USA.</title>
        <authorList>
            <person name="Schachtman D."/>
        </authorList>
    </citation>
    <scope>NUCLEOTIDE SEQUENCE [LARGE SCALE GENOMIC DNA]</scope>
    <source>
        <strain evidence="1 2">BE57</strain>
    </source>
</reference>
<keyword evidence="2" id="KW-1185">Reference proteome</keyword>
<proteinExistence type="predicted"/>
<dbReference type="RefSeq" id="WP_309981548.1">
    <property type="nucleotide sequence ID" value="NZ_JAVDTI010000001.1"/>
</dbReference>
<comment type="caution">
    <text evidence="1">The sequence shown here is derived from an EMBL/GenBank/DDBJ whole genome shotgun (WGS) entry which is preliminary data.</text>
</comment>
<accession>A0ABU1QSV4</accession>
<evidence type="ECO:0000313" key="1">
    <source>
        <dbReference type="EMBL" id="MDR6804231.1"/>
    </source>
</evidence>
<evidence type="ECO:0000313" key="2">
    <source>
        <dbReference type="Proteomes" id="UP001264980"/>
    </source>
</evidence>
<dbReference type="EMBL" id="JAVDTI010000001">
    <property type="protein sequence ID" value="MDR6804231.1"/>
    <property type="molecule type" value="Genomic_DNA"/>
</dbReference>
<dbReference type="Proteomes" id="UP001264980">
    <property type="component" value="Unassembled WGS sequence"/>
</dbReference>
<evidence type="ECO:0008006" key="3">
    <source>
        <dbReference type="Google" id="ProtNLM"/>
    </source>
</evidence>
<name>A0ABU1QSV4_9BACT</name>